<dbReference type="Proteomes" id="UP000028006">
    <property type="component" value="Unassembled WGS sequence"/>
</dbReference>
<protein>
    <submittedName>
        <fullName evidence="1">Uncharacterized protein</fullName>
    </submittedName>
</protein>
<dbReference type="EMBL" id="JOKG01000004">
    <property type="protein sequence ID" value="KEQ12850.1"/>
    <property type="molecule type" value="Genomic_DNA"/>
</dbReference>
<accession>A0A081N327</accession>
<dbReference type="AlphaFoldDB" id="A0A081N327"/>
<organism evidence="1 2">
    <name type="scientific">Endozoicomonas montiporae</name>
    <dbReference type="NCBI Taxonomy" id="1027273"/>
    <lineage>
        <taxon>Bacteria</taxon>
        <taxon>Pseudomonadati</taxon>
        <taxon>Pseudomonadota</taxon>
        <taxon>Gammaproteobacteria</taxon>
        <taxon>Oceanospirillales</taxon>
        <taxon>Endozoicomonadaceae</taxon>
        <taxon>Endozoicomonas</taxon>
    </lineage>
</organism>
<proteinExistence type="predicted"/>
<evidence type="ECO:0000313" key="2">
    <source>
        <dbReference type="Proteomes" id="UP000028006"/>
    </source>
</evidence>
<reference evidence="1 2" key="1">
    <citation type="submission" date="2014-06" db="EMBL/GenBank/DDBJ databases">
        <title>Whole Genome Sequences of Three Symbiotic Endozoicomonas Bacteria.</title>
        <authorList>
            <person name="Neave M.J."/>
            <person name="Apprill A."/>
            <person name="Voolstra C.R."/>
        </authorList>
    </citation>
    <scope>NUCLEOTIDE SEQUENCE [LARGE SCALE GENOMIC DNA]</scope>
    <source>
        <strain evidence="1 2">LMG 24815</strain>
    </source>
</reference>
<name>A0A081N327_9GAMM</name>
<comment type="caution">
    <text evidence="1">The sequence shown here is derived from an EMBL/GenBank/DDBJ whole genome shotgun (WGS) entry which is preliminary data.</text>
</comment>
<keyword evidence="2" id="KW-1185">Reference proteome</keyword>
<sequence>MTEEQKAIIHRAIAHVTISAKSVERMAGNKDYSETTYQWCINQAAQDHQLIKDLESLLTP</sequence>
<evidence type="ECO:0000313" key="1">
    <source>
        <dbReference type="EMBL" id="KEQ12850.1"/>
    </source>
</evidence>
<gene>
    <name evidence="1" type="ORF">GZ77_20630</name>
</gene>
<dbReference type="RefSeq" id="WP_034878250.1">
    <property type="nucleotide sequence ID" value="NZ_JOKG01000004.1"/>
</dbReference>